<proteinExistence type="predicted"/>
<organism evidence="1 2">
    <name type="scientific">Linum tenue</name>
    <dbReference type="NCBI Taxonomy" id="586396"/>
    <lineage>
        <taxon>Eukaryota</taxon>
        <taxon>Viridiplantae</taxon>
        <taxon>Streptophyta</taxon>
        <taxon>Embryophyta</taxon>
        <taxon>Tracheophyta</taxon>
        <taxon>Spermatophyta</taxon>
        <taxon>Magnoliopsida</taxon>
        <taxon>eudicotyledons</taxon>
        <taxon>Gunneridae</taxon>
        <taxon>Pentapetalae</taxon>
        <taxon>rosids</taxon>
        <taxon>fabids</taxon>
        <taxon>Malpighiales</taxon>
        <taxon>Linaceae</taxon>
        <taxon>Linum</taxon>
    </lineage>
</organism>
<reference evidence="1" key="1">
    <citation type="submission" date="2022-08" db="EMBL/GenBank/DDBJ databases">
        <authorList>
            <person name="Gutierrez-Valencia J."/>
        </authorList>
    </citation>
    <scope>NUCLEOTIDE SEQUENCE</scope>
</reference>
<dbReference type="EMBL" id="CAMGYJ010000009">
    <property type="protein sequence ID" value="CAI0475460.1"/>
    <property type="molecule type" value="Genomic_DNA"/>
</dbReference>
<gene>
    <name evidence="1" type="ORF">LITE_LOCUS40407</name>
</gene>
<keyword evidence="2" id="KW-1185">Reference proteome</keyword>
<comment type="caution">
    <text evidence="1">The sequence shown here is derived from an EMBL/GenBank/DDBJ whole genome shotgun (WGS) entry which is preliminary data.</text>
</comment>
<name>A0AAV0PXE9_9ROSI</name>
<sequence>MLLHIWGLLGRQWQQQPHSVTSQSRLPSLRDRLPGWTLWQILQRQNHRRRHQYDDHILCFLCFTSCCSNL</sequence>
<dbReference type="AlphaFoldDB" id="A0AAV0PXE9"/>
<evidence type="ECO:0000313" key="1">
    <source>
        <dbReference type="EMBL" id="CAI0475460.1"/>
    </source>
</evidence>
<evidence type="ECO:0000313" key="2">
    <source>
        <dbReference type="Proteomes" id="UP001154282"/>
    </source>
</evidence>
<protein>
    <submittedName>
        <fullName evidence="1">Uncharacterized protein</fullName>
    </submittedName>
</protein>
<dbReference type="Proteomes" id="UP001154282">
    <property type="component" value="Unassembled WGS sequence"/>
</dbReference>
<accession>A0AAV0PXE9</accession>